<gene>
    <name evidence="2" type="ORF">L596_019397</name>
</gene>
<dbReference type="Proteomes" id="UP000298663">
    <property type="component" value="Unassembled WGS sequence"/>
</dbReference>
<protein>
    <submittedName>
        <fullName evidence="2">Uncharacterized protein</fullName>
    </submittedName>
</protein>
<evidence type="ECO:0000313" key="2">
    <source>
        <dbReference type="EMBL" id="TKR71864.1"/>
    </source>
</evidence>
<reference evidence="2 3" key="2">
    <citation type="journal article" date="2019" name="G3 (Bethesda)">
        <title>Hybrid Assembly of the Genome of the Entomopathogenic Nematode Steinernema carpocapsae Identifies the X-Chromosome.</title>
        <authorList>
            <person name="Serra L."/>
            <person name="Macchietto M."/>
            <person name="Macias-Munoz A."/>
            <person name="McGill C.J."/>
            <person name="Rodriguez I.M."/>
            <person name="Rodriguez B."/>
            <person name="Murad R."/>
            <person name="Mortazavi A."/>
        </authorList>
    </citation>
    <scope>NUCLEOTIDE SEQUENCE [LARGE SCALE GENOMIC DNA]</scope>
    <source>
        <strain evidence="2 3">ALL</strain>
    </source>
</reference>
<proteinExistence type="predicted"/>
<evidence type="ECO:0000313" key="3">
    <source>
        <dbReference type="Proteomes" id="UP000298663"/>
    </source>
</evidence>
<accession>A0A4U5MQJ0</accession>
<sequence>MGLFALHNHAVNCTTSPPLFPDLGGFQVEILIFIVFLVVAILYALLIIYYAIHDRRRKPSDVEVLTV</sequence>
<comment type="caution">
    <text evidence="2">The sequence shown here is derived from an EMBL/GenBank/DDBJ whole genome shotgun (WGS) entry which is preliminary data.</text>
</comment>
<organism evidence="2 3">
    <name type="scientific">Steinernema carpocapsae</name>
    <name type="common">Entomopathogenic nematode</name>
    <dbReference type="NCBI Taxonomy" id="34508"/>
    <lineage>
        <taxon>Eukaryota</taxon>
        <taxon>Metazoa</taxon>
        <taxon>Ecdysozoa</taxon>
        <taxon>Nematoda</taxon>
        <taxon>Chromadorea</taxon>
        <taxon>Rhabditida</taxon>
        <taxon>Tylenchina</taxon>
        <taxon>Panagrolaimomorpha</taxon>
        <taxon>Strongyloidoidea</taxon>
        <taxon>Steinernematidae</taxon>
        <taxon>Steinernema</taxon>
    </lineage>
</organism>
<dbReference type="EMBL" id="AZBU02000006">
    <property type="protein sequence ID" value="TKR71864.1"/>
    <property type="molecule type" value="Genomic_DNA"/>
</dbReference>
<keyword evidence="3" id="KW-1185">Reference proteome</keyword>
<feature type="transmembrane region" description="Helical" evidence="1">
    <location>
        <begin position="30"/>
        <end position="52"/>
    </location>
</feature>
<keyword evidence="1" id="KW-1133">Transmembrane helix</keyword>
<keyword evidence="1" id="KW-0472">Membrane</keyword>
<keyword evidence="1" id="KW-0812">Transmembrane</keyword>
<name>A0A4U5MQJ0_STECR</name>
<evidence type="ECO:0000256" key="1">
    <source>
        <dbReference type="SAM" id="Phobius"/>
    </source>
</evidence>
<reference evidence="2 3" key="1">
    <citation type="journal article" date="2015" name="Genome Biol.">
        <title>Comparative genomics of Steinernema reveals deeply conserved gene regulatory networks.</title>
        <authorList>
            <person name="Dillman A.R."/>
            <person name="Macchietto M."/>
            <person name="Porter C.F."/>
            <person name="Rogers A."/>
            <person name="Williams B."/>
            <person name="Antoshechkin I."/>
            <person name="Lee M.M."/>
            <person name="Goodwin Z."/>
            <person name="Lu X."/>
            <person name="Lewis E.E."/>
            <person name="Goodrich-Blair H."/>
            <person name="Stock S.P."/>
            <person name="Adams B.J."/>
            <person name="Sternberg P.W."/>
            <person name="Mortazavi A."/>
        </authorList>
    </citation>
    <scope>NUCLEOTIDE SEQUENCE [LARGE SCALE GENOMIC DNA]</scope>
    <source>
        <strain evidence="2 3">ALL</strain>
    </source>
</reference>
<dbReference type="AlphaFoldDB" id="A0A4U5MQJ0"/>